<gene>
    <name evidence="1" type="ORF">RE431_14755</name>
</gene>
<dbReference type="RefSeq" id="WP_309562734.1">
    <property type="nucleotide sequence ID" value="NZ_JAVJIU010000006.1"/>
</dbReference>
<evidence type="ECO:0000313" key="1">
    <source>
        <dbReference type="EMBL" id="MDR5591901.1"/>
    </source>
</evidence>
<comment type="caution">
    <text evidence="1">The sequence shown here is derived from an EMBL/GenBank/DDBJ whole genome shotgun (WGS) entry which is preliminary data.</text>
</comment>
<evidence type="ECO:0008006" key="3">
    <source>
        <dbReference type="Google" id="ProtNLM"/>
    </source>
</evidence>
<organism evidence="1 2">
    <name type="scientific">Christiangramia sediminicola</name>
    <dbReference type="NCBI Taxonomy" id="3073267"/>
    <lineage>
        <taxon>Bacteria</taxon>
        <taxon>Pseudomonadati</taxon>
        <taxon>Bacteroidota</taxon>
        <taxon>Flavobacteriia</taxon>
        <taxon>Flavobacteriales</taxon>
        <taxon>Flavobacteriaceae</taxon>
        <taxon>Christiangramia</taxon>
    </lineage>
</organism>
<sequence>MAKPLYKITAKKNNGSLLKGMTTDVVAQYSSKLRQQEIADALNQKYNSNIHHSKCGLTNFEIQKLN</sequence>
<name>A0ABU1EU39_9FLAO</name>
<reference evidence="2" key="1">
    <citation type="submission" date="2023-07" db="EMBL/GenBank/DDBJ databases">
        <title>Christiangramia sp. SM2212., a novel bacterium of the family Flavobacteriaceae isolated from the sea sediment.</title>
        <authorList>
            <person name="Wang J."/>
            <person name="Zhang X."/>
        </authorList>
    </citation>
    <scope>NUCLEOTIDE SEQUENCE [LARGE SCALE GENOMIC DNA]</scope>
    <source>
        <strain evidence="2">SM2212</strain>
    </source>
</reference>
<accession>A0ABU1EU39</accession>
<dbReference type="Proteomes" id="UP001257234">
    <property type="component" value="Unassembled WGS sequence"/>
</dbReference>
<dbReference type="EMBL" id="JAVJIU010000006">
    <property type="protein sequence ID" value="MDR5591901.1"/>
    <property type="molecule type" value="Genomic_DNA"/>
</dbReference>
<protein>
    <recommendedName>
        <fullName evidence="3">GIY-YIG homing endonuclease</fullName>
    </recommendedName>
</protein>
<proteinExistence type="predicted"/>
<keyword evidence="2" id="KW-1185">Reference proteome</keyword>
<evidence type="ECO:0000313" key="2">
    <source>
        <dbReference type="Proteomes" id="UP001257234"/>
    </source>
</evidence>